<evidence type="ECO:0000256" key="4">
    <source>
        <dbReference type="ARBA" id="ARBA00022691"/>
    </source>
</evidence>
<evidence type="ECO:0000256" key="3">
    <source>
        <dbReference type="ARBA" id="ARBA00022679"/>
    </source>
</evidence>
<dbReference type="Proteomes" id="UP000292957">
    <property type="component" value="Unassembled WGS sequence"/>
</dbReference>
<evidence type="ECO:0000256" key="1">
    <source>
        <dbReference type="ARBA" id="ARBA00022553"/>
    </source>
</evidence>
<dbReference type="PANTHER" id="PTHR32183">
    <property type="match status" value="1"/>
</dbReference>
<dbReference type="GO" id="GO:0008757">
    <property type="term" value="F:S-adenosylmethionine-dependent methyltransferase activity"/>
    <property type="evidence" value="ECO:0007669"/>
    <property type="project" value="InterPro"/>
</dbReference>
<evidence type="ECO:0000313" key="5">
    <source>
        <dbReference type="EMBL" id="TBU33212.1"/>
    </source>
</evidence>
<proteinExistence type="predicted"/>
<dbReference type="AlphaFoldDB" id="A0A4Q9N1Z9"/>
<dbReference type="InterPro" id="IPR008854">
    <property type="entry name" value="TPMT"/>
</dbReference>
<name>A0A4Q9N1Z9_9APHY</name>
<dbReference type="OrthoDB" id="276151at2759"/>
<dbReference type="SUPFAM" id="SSF53335">
    <property type="entry name" value="S-adenosyl-L-methionine-dependent methyltransferases"/>
    <property type="match status" value="1"/>
</dbReference>
<evidence type="ECO:0000256" key="2">
    <source>
        <dbReference type="ARBA" id="ARBA00022603"/>
    </source>
</evidence>
<dbReference type="GO" id="GO:0032259">
    <property type="term" value="P:methylation"/>
    <property type="evidence" value="ECO:0007669"/>
    <property type="project" value="UniProtKB-KW"/>
</dbReference>
<dbReference type="CDD" id="cd02440">
    <property type="entry name" value="AdoMet_MTases"/>
    <property type="match status" value="1"/>
</dbReference>
<dbReference type="Gene3D" id="3.40.50.150">
    <property type="entry name" value="Vaccinia Virus protein VP39"/>
    <property type="match status" value="1"/>
</dbReference>
<dbReference type="PROSITE" id="PS51585">
    <property type="entry name" value="SAM_MT_TPMT"/>
    <property type="match status" value="1"/>
</dbReference>
<keyword evidence="2 5" id="KW-0489">Methyltransferase</keyword>
<dbReference type="EMBL" id="ML143392">
    <property type="protein sequence ID" value="TBU33212.1"/>
    <property type="molecule type" value="Genomic_DNA"/>
</dbReference>
<organism evidence="5">
    <name type="scientific">Dichomitus squalens</name>
    <dbReference type="NCBI Taxonomy" id="114155"/>
    <lineage>
        <taxon>Eukaryota</taxon>
        <taxon>Fungi</taxon>
        <taxon>Dikarya</taxon>
        <taxon>Basidiomycota</taxon>
        <taxon>Agaricomycotina</taxon>
        <taxon>Agaricomycetes</taxon>
        <taxon>Polyporales</taxon>
        <taxon>Polyporaceae</taxon>
        <taxon>Dichomitus</taxon>
    </lineage>
</organism>
<keyword evidence="3 5" id="KW-0808">Transferase</keyword>
<sequence length="219" mass="24798">MSITDIWDPVKIAGIREIIKTRQQDGWDEAWQKDVTPWDAGQLQPPLKELIESKRLPLPTTGRALVPGCGKGYDAICIAEGLGIETIGTDISETALKQAEDYTRSTGTTANVRYEVADFFAMKEQYDLVYDYTFFVAILPPRRPEWGRKMAEIVKPGGYLICLVFPILDPTDTGPPFFVRPEHYDEVLGDGWEKVLDEVPKISMESHVGKERIVVRRRL</sequence>
<reference evidence="5" key="1">
    <citation type="submission" date="2019-01" db="EMBL/GenBank/DDBJ databases">
        <title>Draft genome sequences of three monokaryotic isolates of the white-rot basidiomycete fungus Dichomitus squalens.</title>
        <authorList>
            <consortium name="DOE Joint Genome Institute"/>
            <person name="Lopez S.C."/>
            <person name="Andreopoulos B."/>
            <person name="Pangilinan J."/>
            <person name="Lipzen A."/>
            <person name="Riley R."/>
            <person name="Ahrendt S."/>
            <person name="Ng V."/>
            <person name="Barry K."/>
            <person name="Daum C."/>
            <person name="Grigoriev I.V."/>
            <person name="Hilden K.S."/>
            <person name="Makela M.R."/>
            <person name="de Vries R.P."/>
        </authorList>
    </citation>
    <scope>NUCLEOTIDE SEQUENCE [LARGE SCALE GENOMIC DNA]</scope>
    <source>
        <strain evidence="5">OM18370.1</strain>
    </source>
</reference>
<keyword evidence="1" id="KW-0597">Phosphoprotein</keyword>
<keyword evidence="4" id="KW-0949">S-adenosyl-L-methionine</keyword>
<dbReference type="Pfam" id="PF05724">
    <property type="entry name" value="TPMT"/>
    <property type="match status" value="1"/>
</dbReference>
<dbReference type="InterPro" id="IPR029063">
    <property type="entry name" value="SAM-dependent_MTases_sf"/>
</dbReference>
<protein>
    <submittedName>
        <fullName evidence="5">Thiol methyltransferase 1</fullName>
    </submittedName>
</protein>
<accession>A0A4Q9N1Z9</accession>
<gene>
    <name evidence="5" type="ORF">BD311DRAFT_749435</name>
</gene>
<dbReference type="PANTHER" id="PTHR32183:SF11">
    <property type="entry name" value="THIOL METHYLTRANSFERASE 2-RELATED"/>
    <property type="match status" value="1"/>
</dbReference>